<protein>
    <submittedName>
        <fullName evidence="2">Uncharacterized protein</fullName>
    </submittedName>
</protein>
<comment type="caution">
    <text evidence="2">The sequence shown here is derived from an EMBL/GenBank/DDBJ whole genome shotgun (WGS) entry which is preliminary data.</text>
</comment>
<feature type="region of interest" description="Disordered" evidence="1">
    <location>
        <begin position="1"/>
        <end position="55"/>
    </location>
</feature>
<dbReference type="AlphaFoldDB" id="A0A8H5YHL8"/>
<sequence length="456" mass="51337">MAQQPVTQNQGVQNPVAQDIQHPVTHNQGVQNPVAQHLVVKDPQNKEPENQSDADKVVARKMKKYWDQHSAEFPEEMKDSFISAFQKIRKTASNAKSPSNHMIWKNTLSSCKEDLDWAKWIVLRAVYYDPVANSKEPGEQMFRANFMKNEVSKRIQQRYPGVNVFTAKVPNDLSAPRPSTWPMIGDTDGFQTVKEETPIIPRSRSETVAPPGGIALPGKSSAGVKRKLNNSSAVETATPAKVPRFTSRLQNAEEEIEEDEYLEKYNRHRSLQQRKPESFEPRPAGHQMSSVTQGIGNKFEPPLQNLEKKAQRHPAAVKDLQVVKTATGKIIEPPLQNLEKKAQRYPAAFKDVRMVKTSTGNKFEPLMQTLAEEYQNHPAAVENRLVARTTEHVKNELGFTTKDDLLLYCESVIGLRGQKRLQPQGHKGKEHQKKHIRAKYSSPSLSSAVHLPTDAG</sequence>
<feature type="region of interest" description="Disordered" evidence="1">
    <location>
        <begin position="203"/>
        <end position="225"/>
    </location>
</feature>
<feature type="region of interest" description="Disordered" evidence="1">
    <location>
        <begin position="420"/>
        <end position="456"/>
    </location>
</feature>
<feature type="region of interest" description="Disordered" evidence="1">
    <location>
        <begin position="270"/>
        <end position="290"/>
    </location>
</feature>
<proteinExistence type="predicted"/>
<dbReference type="Proteomes" id="UP000532311">
    <property type="component" value="Unassembled WGS sequence"/>
</dbReference>
<gene>
    <name evidence="2" type="ORF">FGLOB1_4963</name>
</gene>
<name>A0A8H5YHL8_9HYPO</name>
<feature type="compositionally biased region" description="Basic and acidic residues" evidence="1">
    <location>
        <begin position="39"/>
        <end position="55"/>
    </location>
</feature>
<feature type="compositionally biased region" description="Polar residues" evidence="1">
    <location>
        <begin position="1"/>
        <end position="16"/>
    </location>
</feature>
<organism evidence="2 3">
    <name type="scientific">Fusarium globosum</name>
    <dbReference type="NCBI Taxonomy" id="78864"/>
    <lineage>
        <taxon>Eukaryota</taxon>
        <taxon>Fungi</taxon>
        <taxon>Dikarya</taxon>
        <taxon>Ascomycota</taxon>
        <taxon>Pezizomycotina</taxon>
        <taxon>Sordariomycetes</taxon>
        <taxon>Hypocreomycetidae</taxon>
        <taxon>Hypocreales</taxon>
        <taxon>Nectriaceae</taxon>
        <taxon>Fusarium</taxon>
        <taxon>Fusarium fujikuroi species complex</taxon>
    </lineage>
</organism>
<evidence type="ECO:0000313" key="2">
    <source>
        <dbReference type="EMBL" id="KAF5711460.1"/>
    </source>
</evidence>
<feature type="compositionally biased region" description="Polar residues" evidence="1">
    <location>
        <begin position="24"/>
        <end position="34"/>
    </location>
</feature>
<keyword evidence="3" id="KW-1185">Reference proteome</keyword>
<accession>A0A8H5YHL8</accession>
<feature type="compositionally biased region" description="Basic residues" evidence="1">
    <location>
        <begin position="426"/>
        <end position="438"/>
    </location>
</feature>
<evidence type="ECO:0000256" key="1">
    <source>
        <dbReference type="SAM" id="MobiDB-lite"/>
    </source>
</evidence>
<dbReference type="EMBL" id="JAAQPF010000191">
    <property type="protein sequence ID" value="KAF5711460.1"/>
    <property type="molecule type" value="Genomic_DNA"/>
</dbReference>
<reference evidence="2 3" key="1">
    <citation type="submission" date="2020-05" db="EMBL/GenBank/DDBJ databases">
        <title>Identification and distribution of gene clusters putatively required for synthesis of sphingolipid metabolism inhibitors in phylogenetically diverse species of the filamentous fungus Fusarium.</title>
        <authorList>
            <person name="Kim H.-S."/>
            <person name="Busman M."/>
            <person name="Brown D.W."/>
            <person name="Divon H."/>
            <person name="Uhlig S."/>
            <person name="Proctor R.H."/>
        </authorList>
    </citation>
    <scope>NUCLEOTIDE SEQUENCE [LARGE SCALE GENOMIC DNA]</scope>
    <source>
        <strain evidence="2 3">NRRL 26131</strain>
    </source>
</reference>
<evidence type="ECO:0000313" key="3">
    <source>
        <dbReference type="Proteomes" id="UP000532311"/>
    </source>
</evidence>